<dbReference type="SUPFAM" id="SSF75304">
    <property type="entry name" value="Amidase signature (AS) enzymes"/>
    <property type="match status" value="1"/>
</dbReference>
<proteinExistence type="predicted"/>
<evidence type="ECO:0000259" key="2">
    <source>
        <dbReference type="Pfam" id="PF01425"/>
    </source>
</evidence>
<dbReference type="InterPro" id="IPR023631">
    <property type="entry name" value="Amidase_dom"/>
</dbReference>
<dbReference type="PANTHER" id="PTHR46310:SF7">
    <property type="entry name" value="AMIDASE 1"/>
    <property type="match status" value="1"/>
</dbReference>
<dbReference type="EMBL" id="MCFA01000315">
    <property type="protein sequence ID" value="ORX94204.1"/>
    <property type="molecule type" value="Genomic_DNA"/>
</dbReference>
<evidence type="ECO:0000256" key="1">
    <source>
        <dbReference type="SAM" id="SignalP"/>
    </source>
</evidence>
<accession>A0A1Y1Y9G1</accession>
<keyword evidence="1" id="KW-0732">Signal</keyword>
<evidence type="ECO:0000313" key="4">
    <source>
        <dbReference type="EMBL" id="ORX94204.1"/>
    </source>
</evidence>
<sequence length="517" mass="55287">MKTHIFAFLIVLSLISGITAAVSSTGFTVLLDDTSYFLPPAPVATIPVPLELALTFSSGPFVPLTVVSTTTKGFNSADVSSMTAEYLKSDDVFQEGFQEALYIQYTGNQTLNAPEISSGNFSNIVLTNAVPGSPAPLPPGPYFVNTVGQIYEAWRLYSDTNGAFTESVIANPAGEFYVLPAGIVGQNLALAVPSRLYFTPTEEKPLAGVRIGIKDIYDIKGLRTSNGNRAWYWLYPPANTTATPVQKLIDAGAVIVGKMVTSQFANGERATADWVDYHEAFNPRGDGYQDTQTSSSGGGAATGAYPWLDVSLGSDTGGSVRGPAQAQGIYGNRPSHGILSLEHTMPLSPVLDTPGLLARDPLIWATTAKAMYGTNLTLSTAYPKSILTSTWPTSVDTVANTLLIDFLANVTAFLSANTTAYNVSATWISDNPSSAPLETLLNITYPILISQQQIPLVRDPFYTDFAAAHSGRRPFVDPVSLVRWAWGEDSSATVEEAVANKTAFMTWFNTTVLVPDA</sequence>
<feature type="domain" description="Amidase" evidence="2">
    <location>
        <begin position="201"/>
        <end position="362"/>
    </location>
</feature>
<name>A0A1Y1Y9G1_9PLEO</name>
<reference evidence="4 5" key="1">
    <citation type="submission" date="2016-07" db="EMBL/GenBank/DDBJ databases">
        <title>Pervasive Adenine N6-methylation of Active Genes in Fungi.</title>
        <authorList>
            <consortium name="DOE Joint Genome Institute"/>
            <person name="Mondo S.J."/>
            <person name="Dannebaum R.O."/>
            <person name="Kuo R.C."/>
            <person name="Labutti K."/>
            <person name="Haridas S."/>
            <person name="Kuo A."/>
            <person name="Salamov A."/>
            <person name="Ahrendt S.R."/>
            <person name="Lipzen A."/>
            <person name="Sullivan W."/>
            <person name="Andreopoulos W.B."/>
            <person name="Clum A."/>
            <person name="Lindquist E."/>
            <person name="Daum C."/>
            <person name="Ramamoorthy G.K."/>
            <person name="Gryganskyi A."/>
            <person name="Culley D."/>
            <person name="Magnuson J.K."/>
            <person name="James T.Y."/>
            <person name="O'Malley M.A."/>
            <person name="Stajich J.E."/>
            <person name="Spatafora J.W."/>
            <person name="Visel A."/>
            <person name="Grigoriev I.V."/>
        </authorList>
    </citation>
    <scope>NUCLEOTIDE SEQUENCE [LARGE SCALE GENOMIC DNA]</scope>
    <source>
        <strain evidence="4 5">CBS 115471</strain>
    </source>
</reference>
<dbReference type="PANTHER" id="PTHR46310">
    <property type="entry name" value="AMIDASE 1"/>
    <property type="match status" value="1"/>
</dbReference>
<feature type="signal peptide" evidence="1">
    <location>
        <begin position="1"/>
        <end position="20"/>
    </location>
</feature>
<comment type="caution">
    <text evidence="4">The sequence shown here is derived from an EMBL/GenBank/DDBJ whole genome shotgun (WGS) entry which is preliminary data.</text>
</comment>
<protein>
    <submittedName>
        <fullName evidence="4">Amidase signature domain-containing protein</fullName>
    </submittedName>
</protein>
<dbReference type="InterPro" id="IPR058329">
    <property type="entry name" value="Arp1_N"/>
</dbReference>
<dbReference type="STRING" id="1231657.A0A1Y1Y9G1"/>
<organism evidence="4 5">
    <name type="scientific">Clohesyomyces aquaticus</name>
    <dbReference type="NCBI Taxonomy" id="1231657"/>
    <lineage>
        <taxon>Eukaryota</taxon>
        <taxon>Fungi</taxon>
        <taxon>Dikarya</taxon>
        <taxon>Ascomycota</taxon>
        <taxon>Pezizomycotina</taxon>
        <taxon>Dothideomycetes</taxon>
        <taxon>Pleosporomycetidae</taxon>
        <taxon>Pleosporales</taxon>
        <taxon>Lindgomycetaceae</taxon>
        <taxon>Clohesyomyces</taxon>
    </lineage>
</organism>
<dbReference type="Pfam" id="PF26053">
    <property type="entry name" value="DUF8016"/>
    <property type="match status" value="1"/>
</dbReference>
<feature type="domain" description="Scytalone dehydratase-like protein Arp1 N-terminal" evidence="3">
    <location>
        <begin position="56"/>
        <end position="157"/>
    </location>
</feature>
<feature type="non-terminal residue" evidence="4">
    <location>
        <position position="517"/>
    </location>
</feature>
<dbReference type="OrthoDB" id="5423360at2759"/>
<dbReference type="Gene3D" id="3.90.1300.10">
    <property type="entry name" value="Amidase signature (AS) domain"/>
    <property type="match status" value="1"/>
</dbReference>
<dbReference type="Proteomes" id="UP000193144">
    <property type="component" value="Unassembled WGS sequence"/>
</dbReference>
<dbReference type="Pfam" id="PF01425">
    <property type="entry name" value="Amidase"/>
    <property type="match status" value="1"/>
</dbReference>
<evidence type="ECO:0000313" key="5">
    <source>
        <dbReference type="Proteomes" id="UP000193144"/>
    </source>
</evidence>
<feature type="chain" id="PRO_5012801921" evidence="1">
    <location>
        <begin position="21"/>
        <end position="517"/>
    </location>
</feature>
<keyword evidence="5" id="KW-1185">Reference proteome</keyword>
<dbReference type="AlphaFoldDB" id="A0A1Y1Y9G1"/>
<gene>
    <name evidence="4" type="ORF">BCR34DRAFT_645943</name>
</gene>
<dbReference type="InterPro" id="IPR036928">
    <property type="entry name" value="AS_sf"/>
</dbReference>
<evidence type="ECO:0000259" key="3">
    <source>
        <dbReference type="Pfam" id="PF26053"/>
    </source>
</evidence>